<dbReference type="InterPro" id="IPR008996">
    <property type="entry name" value="IL1/FGF"/>
</dbReference>
<sequence length="244" mass="28059">MSSHAIDCHLCIQAEDHHMYASRSPIYRLLVLLSVSMLMATICLALAPDALIESGSKFLSDNNIAQYSVRREYKFYNHCSAKQILIVGNSVTASGSHDSPNTILILQSAHYKNHHGIQIIGATSGRYLCFTKKSKLITKFSGANPRCIFEELFSPDYYTVLRSVSNKDWLVGFNRRGKPILGSETKTHRSRCYHFTKRDHSYLDALHKTRHYAPKISNPHKLMHLLHEKRTRRQKQHSFSEMRR</sequence>
<dbReference type="Pfam" id="PF00167">
    <property type="entry name" value="FGF"/>
    <property type="match status" value="1"/>
</dbReference>
<dbReference type="SUPFAM" id="SSF50353">
    <property type="entry name" value="Cytokine"/>
    <property type="match status" value="1"/>
</dbReference>
<dbReference type="InterPro" id="IPR002209">
    <property type="entry name" value="Fibroblast_GF_fam"/>
</dbReference>
<evidence type="ECO:0008006" key="5">
    <source>
        <dbReference type="Google" id="ProtNLM"/>
    </source>
</evidence>
<dbReference type="AlphaFoldDB" id="A0AAV1Z855"/>
<reference evidence="3 4" key="1">
    <citation type="submission" date="2024-04" db="EMBL/GenBank/DDBJ databases">
        <authorList>
            <person name="Rising A."/>
            <person name="Reimegard J."/>
            <person name="Sonavane S."/>
            <person name="Akerstrom W."/>
            <person name="Nylinder S."/>
            <person name="Hedman E."/>
            <person name="Kallberg Y."/>
        </authorList>
    </citation>
    <scope>NUCLEOTIDE SEQUENCE [LARGE SCALE GENOMIC DNA]</scope>
</reference>
<proteinExistence type="inferred from homology"/>
<comment type="similarity">
    <text evidence="1">Belongs to the heparin-binding growth factors family.</text>
</comment>
<keyword evidence="2" id="KW-0812">Transmembrane</keyword>
<keyword evidence="2" id="KW-0472">Membrane</keyword>
<evidence type="ECO:0000256" key="1">
    <source>
        <dbReference type="ARBA" id="ARBA00007936"/>
    </source>
</evidence>
<name>A0AAV1Z855_9ARAC</name>
<organism evidence="3 4">
    <name type="scientific">Larinioides sclopetarius</name>
    <dbReference type="NCBI Taxonomy" id="280406"/>
    <lineage>
        <taxon>Eukaryota</taxon>
        <taxon>Metazoa</taxon>
        <taxon>Ecdysozoa</taxon>
        <taxon>Arthropoda</taxon>
        <taxon>Chelicerata</taxon>
        <taxon>Arachnida</taxon>
        <taxon>Araneae</taxon>
        <taxon>Araneomorphae</taxon>
        <taxon>Entelegynae</taxon>
        <taxon>Araneoidea</taxon>
        <taxon>Araneidae</taxon>
        <taxon>Larinioides</taxon>
    </lineage>
</organism>
<dbReference type="SMART" id="SM00442">
    <property type="entry name" value="FGF"/>
    <property type="match status" value="1"/>
</dbReference>
<evidence type="ECO:0000256" key="2">
    <source>
        <dbReference type="SAM" id="Phobius"/>
    </source>
</evidence>
<evidence type="ECO:0000313" key="4">
    <source>
        <dbReference type="Proteomes" id="UP001497382"/>
    </source>
</evidence>
<gene>
    <name evidence="3" type="ORF">LARSCL_LOCUS3861</name>
</gene>
<dbReference type="Gene3D" id="2.80.10.50">
    <property type="match status" value="1"/>
</dbReference>
<dbReference type="EMBL" id="CAXIEN010000030">
    <property type="protein sequence ID" value="CAL1267839.1"/>
    <property type="molecule type" value="Genomic_DNA"/>
</dbReference>
<keyword evidence="2" id="KW-1133">Transmembrane helix</keyword>
<dbReference type="GO" id="GO:0008083">
    <property type="term" value="F:growth factor activity"/>
    <property type="evidence" value="ECO:0007669"/>
    <property type="project" value="InterPro"/>
</dbReference>
<accession>A0AAV1Z855</accession>
<evidence type="ECO:0000313" key="3">
    <source>
        <dbReference type="EMBL" id="CAL1267839.1"/>
    </source>
</evidence>
<dbReference type="CDD" id="cd23307">
    <property type="entry name" value="beta-trefoil_FGF8-like"/>
    <property type="match status" value="1"/>
</dbReference>
<dbReference type="Proteomes" id="UP001497382">
    <property type="component" value="Unassembled WGS sequence"/>
</dbReference>
<comment type="caution">
    <text evidence="3">The sequence shown here is derived from an EMBL/GenBank/DDBJ whole genome shotgun (WGS) entry which is preliminary data.</text>
</comment>
<dbReference type="PANTHER" id="PTHR11486">
    <property type="entry name" value="FIBROBLAST GROWTH FACTOR"/>
    <property type="match status" value="1"/>
</dbReference>
<feature type="transmembrane region" description="Helical" evidence="2">
    <location>
        <begin position="26"/>
        <end position="47"/>
    </location>
</feature>
<keyword evidence="4" id="KW-1185">Reference proteome</keyword>
<protein>
    <recommendedName>
        <fullName evidence="5">FGF</fullName>
    </recommendedName>
</protein>